<dbReference type="GO" id="GO:0006120">
    <property type="term" value="P:mitochondrial electron transport, NADH to ubiquinone"/>
    <property type="evidence" value="ECO:0007669"/>
    <property type="project" value="TreeGrafter"/>
</dbReference>
<feature type="transmembrane region" description="Helical" evidence="19">
    <location>
        <begin position="201"/>
        <end position="221"/>
    </location>
</feature>
<keyword evidence="9" id="KW-0999">Mitochondrion inner membrane</keyword>
<evidence type="ECO:0000256" key="4">
    <source>
        <dbReference type="ARBA" id="ARBA00012944"/>
    </source>
</evidence>
<evidence type="ECO:0000256" key="18">
    <source>
        <dbReference type="ARBA" id="ARBA00049551"/>
    </source>
</evidence>
<feature type="transmembrane region" description="Helical" evidence="19">
    <location>
        <begin position="137"/>
        <end position="157"/>
    </location>
</feature>
<evidence type="ECO:0000256" key="10">
    <source>
        <dbReference type="ARBA" id="ARBA00022967"/>
    </source>
</evidence>
<protein>
    <recommendedName>
        <fullName evidence="5">NADH-ubiquinone oxidoreductase chain 2</fullName>
        <ecNumber evidence="4">7.1.1.2</ecNumber>
    </recommendedName>
    <alternativeName>
        <fullName evidence="17">NADH dehydrogenase subunit 2</fullName>
    </alternativeName>
</protein>
<organism evidence="21">
    <name type="scientific">Ceratina okinawana</name>
    <dbReference type="NCBI Taxonomy" id="236018"/>
    <lineage>
        <taxon>Eukaryota</taxon>
        <taxon>Metazoa</taxon>
        <taxon>Ecdysozoa</taxon>
        <taxon>Arthropoda</taxon>
        <taxon>Hexapoda</taxon>
        <taxon>Insecta</taxon>
        <taxon>Pterygota</taxon>
        <taxon>Neoptera</taxon>
        <taxon>Endopterygota</taxon>
        <taxon>Hymenoptera</taxon>
        <taxon>Apocrita</taxon>
        <taxon>Aculeata</taxon>
        <taxon>Apoidea</taxon>
        <taxon>Anthophila</taxon>
        <taxon>Apidae</taxon>
        <taxon>Ceratina</taxon>
        <taxon>Ceratinidia</taxon>
    </lineage>
</organism>
<keyword evidence="11" id="KW-0249">Electron transport</keyword>
<evidence type="ECO:0000256" key="9">
    <source>
        <dbReference type="ARBA" id="ARBA00022792"/>
    </source>
</evidence>
<comment type="subcellular location">
    <subcellularLocation>
        <location evidence="2">Mitochondrion inner membrane</location>
        <topology evidence="2">Multi-pass membrane protein</topology>
    </subcellularLocation>
</comment>
<evidence type="ECO:0000256" key="13">
    <source>
        <dbReference type="ARBA" id="ARBA00023027"/>
    </source>
</evidence>
<proteinExistence type="inferred from homology"/>
<feature type="transmembrane region" description="Helical" evidence="19">
    <location>
        <begin position="21"/>
        <end position="40"/>
    </location>
</feature>
<dbReference type="GO" id="GO:0005743">
    <property type="term" value="C:mitochondrial inner membrane"/>
    <property type="evidence" value="ECO:0007669"/>
    <property type="project" value="UniProtKB-SubCell"/>
</dbReference>
<evidence type="ECO:0000256" key="12">
    <source>
        <dbReference type="ARBA" id="ARBA00022989"/>
    </source>
</evidence>
<feature type="transmembrane region" description="Helical" evidence="19">
    <location>
        <begin position="60"/>
        <end position="82"/>
    </location>
</feature>
<evidence type="ECO:0000256" key="1">
    <source>
        <dbReference type="ARBA" id="ARBA00003257"/>
    </source>
</evidence>
<evidence type="ECO:0000256" key="5">
    <source>
        <dbReference type="ARBA" id="ARBA00021008"/>
    </source>
</evidence>
<feature type="transmembrane region" description="Helical" evidence="19">
    <location>
        <begin position="177"/>
        <end position="195"/>
    </location>
</feature>
<evidence type="ECO:0000256" key="14">
    <source>
        <dbReference type="ARBA" id="ARBA00023075"/>
    </source>
</evidence>
<evidence type="ECO:0000256" key="16">
    <source>
        <dbReference type="ARBA" id="ARBA00023136"/>
    </source>
</evidence>
<evidence type="ECO:0000259" key="20">
    <source>
        <dbReference type="Pfam" id="PF00361"/>
    </source>
</evidence>
<evidence type="ECO:0000256" key="17">
    <source>
        <dbReference type="ARBA" id="ARBA00031028"/>
    </source>
</evidence>
<evidence type="ECO:0000256" key="8">
    <source>
        <dbReference type="ARBA" id="ARBA00022692"/>
    </source>
</evidence>
<evidence type="ECO:0000256" key="3">
    <source>
        <dbReference type="ARBA" id="ARBA00007012"/>
    </source>
</evidence>
<evidence type="ECO:0000256" key="6">
    <source>
        <dbReference type="ARBA" id="ARBA00022448"/>
    </source>
</evidence>
<dbReference type="GO" id="GO:0008137">
    <property type="term" value="F:NADH dehydrogenase (ubiquinone) activity"/>
    <property type="evidence" value="ECO:0007669"/>
    <property type="project" value="UniProtKB-EC"/>
</dbReference>
<feature type="transmembrane region" description="Helical" evidence="19">
    <location>
        <begin position="94"/>
        <end position="117"/>
    </location>
</feature>
<keyword evidence="13" id="KW-0520">NAD</keyword>
<evidence type="ECO:0000256" key="11">
    <source>
        <dbReference type="ARBA" id="ARBA00022982"/>
    </source>
</evidence>
<keyword evidence="6" id="KW-0813">Transport</keyword>
<dbReference type="InterPro" id="IPR001750">
    <property type="entry name" value="ND/Mrp_TM"/>
</dbReference>
<evidence type="ECO:0000256" key="15">
    <source>
        <dbReference type="ARBA" id="ARBA00023128"/>
    </source>
</evidence>
<comment type="catalytic activity">
    <reaction evidence="18">
        <text>a ubiquinone + NADH + 5 H(+)(in) = a ubiquinol + NAD(+) + 4 H(+)(out)</text>
        <dbReference type="Rhea" id="RHEA:29091"/>
        <dbReference type="Rhea" id="RHEA-COMP:9565"/>
        <dbReference type="Rhea" id="RHEA-COMP:9566"/>
        <dbReference type="ChEBI" id="CHEBI:15378"/>
        <dbReference type="ChEBI" id="CHEBI:16389"/>
        <dbReference type="ChEBI" id="CHEBI:17976"/>
        <dbReference type="ChEBI" id="CHEBI:57540"/>
        <dbReference type="ChEBI" id="CHEBI:57945"/>
        <dbReference type="EC" id="7.1.1.2"/>
    </reaction>
</comment>
<gene>
    <name evidence="21" type="primary">nad2</name>
</gene>
<evidence type="ECO:0000256" key="7">
    <source>
        <dbReference type="ARBA" id="ARBA00022660"/>
    </source>
</evidence>
<dbReference type="AlphaFoldDB" id="A0A7U0M7R7"/>
<keyword evidence="8 19" id="KW-0812">Transmembrane</keyword>
<dbReference type="Pfam" id="PF00361">
    <property type="entry name" value="Proton_antipo_M"/>
    <property type="match status" value="1"/>
</dbReference>
<comment type="function">
    <text evidence="1">Core subunit of the mitochondrial membrane respiratory chain NADH dehydrogenase (Complex I) that is believed to belong to the minimal assembly required for catalysis. Complex I functions in the transfer of electrons from NADH to the respiratory chain. The immediate electron acceptor for the enzyme is believed to be ubiquinone.</text>
</comment>
<accession>A0A7U0M7R7</accession>
<dbReference type="InterPro" id="IPR050175">
    <property type="entry name" value="Complex_I_Subunit_2"/>
</dbReference>
<feature type="transmembrane region" description="Helical" evidence="19">
    <location>
        <begin position="242"/>
        <end position="267"/>
    </location>
</feature>
<sequence length="338" mass="41282">MMNMMFIKNLLMKNMIIIMNSIILLIMIMNNNLMMNWLLMEMSTMMSISLINLKSNKLSSIIYYFISSISSILLMSMLIMYIKSNLLIEHYYNLFNLLIYFSLFLKIGIFPFSYWMIYIYELLSWYEIFFMSTFMKFIPLYMYMSIIQFNMKIFIYLMMNSMLISLYSYKFYSLKKIIACSSINQMSFFIILMNFNKTLSLLYMMLYLILIFMMSSIMNNLNLNKKIDFIFYNNNNNKMNMYIYMMIMLIYSMLPPFFSFIMKWMFFMEMSKLFFNSLLMLLLMSSILMIWNYLNILENSIFYMKTMKKQLNKKFNLINSIMINLIFNMILFMLFNNY</sequence>
<keyword evidence="16 19" id="KW-0472">Membrane</keyword>
<keyword evidence="10" id="KW-1278">Translocase</keyword>
<keyword evidence="7" id="KW-0679">Respiratory chain</keyword>
<name>A0A7U0M7R7_9HYME</name>
<dbReference type="EC" id="7.1.1.2" evidence="4"/>
<keyword evidence="14" id="KW-0830">Ubiquinone</keyword>
<feature type="domain" description="NADH:quinone oxidoreductase/Mrp antiporter transmembrane" evidence="20">
    <location>
        <begin position="31"/>
        <end position="286"/>
    </location>
</feature>
<evidence type="ECO:0000256" key="2">
    <source>
        <dbReference type="ARBA" id="ARBA00004448"/>
    </source>
</evidence>
<comment type="similarity">
    <text evidence="3">Belongs to the complex I subunit 2 family.</text>
</comment>
<evidence type="ECO:0000313" key="21">
    <source>
        <dbReference type="EMBL" id="QQX27986.1"/>
    </source>
</evidence>
<keyword evidence="12 19" id="KW-1133">Transmembrane helix</keyword>
<dbReference type="PANTHER" id="PTHR46552:SF1">
    <property type="entry name" value="NADH-UBIQUINONE OXIDOREDUCTASE CHAIN 2"/>
    <property type="match status" value="1"/>
</dbReference>
<geneLocation type="mitochondrion" evidence="21"/>
<dbReference type="PANTHER" id="PTHR46552">
    <property type="entry name" value="NADH-UBIQUINONE OXIDOREDUCTASE CHAIN 2"/>
    <property type="match status" value="1"/>
</dbReference>
<feature type="transmembrane region" description="Helical" evidence="19">
    <location>
        <begin position="315"/>
        <end position="335"/>
    </location>
</feature>
<feature type="transmembrane region" description="Helical" evidence="19">
    <location>
        <begin position="273"/>
        <end position="294"/>
    </location>
</feature>
<evidence type="ECO:0000256" key="19">
    <source>
        <dbReference type="SAM" id="Phobius"/>
    </source>
</evidence>
<reference evidence="21" key="1">
    <citation type="submission" date="2020-11" db="EMBL/GenBank/DDBJ databases">
        <title>First mtgenome sequences from three genera and phylogenetic relationships of the family Apidae based on mtgenome sequences (Hymenoptera: Apoidea).</title>
        <authorList>
            <person name="Wen Z."/>
            <person name="Chen B."/>
        </authorList>
    </citation>
    <scope>NUCLEOTIDE SEQUENCE</scope>
</reference>
<keyword evidence="15 21" id="KW-0496">Mitochondrion</keyword>
<dbReference type="EMBL" id="MW281319">
    <property type="protein sequence ID" value="QQX27986.1"/>
    <property type="molecule type" value="Genomic_DNA"/>
</dbReference>